<evidence type="ECO:0000256" key="2">
    <source>
        <dbReference type="ARBA" id="ARBA00022771"/>
    </source>
</evidence>
<reference evidence="6" key="2">
    <citation type="submission" date="2020-08" db="EMBL/GenBank/DDBJ databases">
        <title>Plant Genome Project.</title>
        <authorList>
            <person name="Zhang R.-G."/>
        </authorList>
    </citation>
    <scope>NUCLEOTIDE SEQUENCE</scope>
    <source>
        <strain evidence="6">Huo1</strain>
        <tissue evidence="6">Leaf</tissue>
    </source>
</reference>
<evidence type="ECO:0000259" key="5">
    <source>
        <dbReference type="PROSITE" id="PS51999"/>
    </source>
</evidence>
<organism evidence="6">
    <name type="scientific">Salvia splendens</name>
    <name type="common">Scarlet sage</name>
    <dbReference type="NCBI Taxonomy" id="180675"/>
    <lineage>
        <taxon>Eukaryota</taxon>
        <taxon>Viridiplantae</taxon>
        <taxon>Streptophyta</taxon>
        <taxon>Embryophyta</taxon>
        <taxon>Tracheophyta</taxon>
        <taxon>Spermatophyta</taxon>
        <taxon>Magnoliopsida</taxon>
        <taxon>eudicotyledons</taxon>
        <taxon>Gunneridae</taxon>
        <taxon>Pentapetalae</taxon>
        <taxon>asterids</taxon>
        <taxon>lamiids</taxon>
        <taxon>Lamiales</taxon>
        <taxon>Lamiaceae</taxon>
        <taxon>Nepetoideae</taxon>
        <taxon>Mentheae</taxon>
        <taxon>Salviinae</taxon>
        <taxon>Salvia</taxon>
        <taxon>Salvia subgen. Calosphace</taxon>
        <taxon>core Calosphace</taxon>
    </lineage>
</organism>
<dbReference type="PROSITE" id="PS51999">
    <property type="entry name" value="ZF_GRF"/>
    <property type="match status" value="1"/>
</dbReference>
<dbReference type="GO" id="GO:0008270">
    <property type="term" value="F:zinc ion binding"/>
    <property type="evidence" value="ECO:0007669"/>
    <property type="project" value="UniProtKB-KW"/>
</dbReference>
<dbReference type="Proteomes" id="UP000298416">
    <property type="component" value="Unassembled WGS sequence"/>
</dbReference>
<keyword evidence="2 4" id="KW-0863">Zinc-finger</keyword>
<name>A0A8X8WDH4_SALSN</name>
<keyword evidence="3" id="KW-0862">Zinc</keyword>
<evidence type="ECO:0000256" key="1">
    <source>
        <dbReference type="ARBA" id="ARBA00022723"/>
    </source>
</evidence>
<evidence type="ECO:0000256" key="3">
    <source>
        <dbReference type="ARBA" id="ARBA00022833"/>
    </source>
</evidence>
<evidence type="ECO:0000313" key="7">
    <source>
        <dbReference type="Proteomes" id="UP000298416"/>
    </source>
</evidence>
<dbReference type="AlphaFoldDB" id="A0A8X8WDH4"/>
<evidence type="ECO:0000313" key="6">
    <source>
        <dbReference type="EMBL" id="KAG6392661.1"/>
    </source>
</evidence>
<protein>
    <recommendedName>
        <fullName evidence="5">GRF-type domain-containing protein</fullName>
    </recommendedName>
</protein>
<keyword evidence="7" id="KW-1185">Reference proteome</keyword>
<proteinExistence type="predicted"/>
<comment type="caution">
    <text evidence="6">The sequence shown here is derived from an EMBL/GenBank/DDBJ whole genome shotgun (WGS) entry which is preliminary data.</text>
</comment>
<keyword evidence="1" id="KW-0479">Metal-binding</keyword>
<sequence length="180" mass="20239">MNDCLQPITKHNMQQGVYLLLCSCGNGMMDLRCAGRTARHAGRYYYKCPVNGDHPGSFKWFDEHPNLEEVLTAGLSSNMSSPSRYQEAISTVANYHDLRCQCEMQMIPDCKSIPTPESLPPFSDPCFGVAMQKGKHPCVLYGEEVNRCLECTYRDMPMLESVRASWSSSYPESSDESVSE</sequence>
<dbReference type="Pfam" id="PF06839">
    <property type="entry name" value="Zn_ribbon_GRF"/>
    <property type="match status" value="1"/>
</dbReference>
<feature type="domain" description="GRF-type" evidence="5">
    <location>
        <begin position="22"/>
        <end position="64"/>
    </location>
</feature>
<dbReference type="EMBL" id="PNBA02000018">
    <property type="protein sequence ID" value="KAG6392661.1"/>
    <property type="molecule type" value="Genomic_DNA"/>
</dbReference>
<gene>
    <name evidence="6" type="ORF">SASPL_146885</name>
</gene>
<dbReference type="InterPro" id="IPR010666">
    <property type="entry name" value="Znf_GRF"/>
</dbReference>
<evidence type="ECO:0000256" key="4">
    <source>
        <dbReference type="PROSITE-ProRule" id="PRU01343"/>
    </source>
</evidence>
<accession>A0A8X8WDH4</accession>
<reference evidence="6" key="1">
    <citation type="submission" date="2018-01" db="EMBL/GenBank/DDBJ databases">
        <authorList>
            <person name="Mao J.F."/>
        </authorList>
    </citation>
    <scope>NUCLEOTIDE SEQUENCE</scope>
    <source>
        <strain evidence="6">Huo1</strain>
        <tissue evidence="6">Leaf</tissue>
    </source>
</reference>